<evidence type="ECO:0000256" key="5">
    <source>
        <dbReference type="ARBA" id="ARBA00023002"/>
    </source>
</evidence>
<gene>
    <name evidence="7" type="primary">petH</name>
    <name evidence="7" type="ORF">PEDI_23690</name>
</gene>
<feature type="domain" description="FAD-binding FR-type" evidence="6">
    <location>
        <begin position="10"/>
        <end position="132"/>
    </location>
</feature>
<keyword evidence="8" id="KW-1185">Reference proteome</keyword>
<dbReference type="SUPFAM" id="SSF63380">
    <property type="entry name" value="Riboflavin synthase domain-like"/>
    <property type="match status" value="1"/>
</dbReference>
<dbReference type="PROSITE" id="PS51384">
    <property type="entry name" value="FAD_FR"/>
    <property type="match status" value="1"/>
</dbReference>
<evidence type="ECO:0000259" key="6">
    <source>
        <dbReference type="PROSITE" id="PS51384"/>
    </source>
</evidence>
<dbReference type="InterPro" id="IPR017938">
    <property type="entry name" value="Riboflavin_synthase-like_b-brl"/>
</dbReference>
<dbReference type="Gene3D" id="2.40.30.10">
    <property type="entry name" value="Translation factors"/>
    <property type="match status" value="1"/>
</dbReference>
<dbReference type="PANTHER" id="PTHR43314">
    <property type="match status" value="1"/>
</dbReference>
<dbReference type="SUPFAM" id="SSF52343">
    <property type="entry name" value="Ferredoxin reductase-like, C-terminal NADP-linked domain"/>
    <property type="match status" value="1"/>
</dbReference>
<dbReference type="RefSeq" id="WP_338237260.1">
    <property type="nucleotide sequence ID" value="NZ_BQKE01000001.1"/>
</dbReference>
<dbReference type="Gene3D" id="3.40.50.80">
    <property type="entry name" value="Nucleotide-binding domain of ferredoxin-NADP reductase (FNR) module"/>
    <property type="match status" value="1"/>
</dbReference>
<keyword evidence="4" id="KW-0521">NADP</keyword>
<dbReference type="Proteomes" id="UP001310022">
    <property type="component" value="Unassembled WGS sequence"/>
</dbReference>
<dbReference type="InterPro" id="IPR039261">
    <property type="entry name" value="FNR_nucleotide-bd"/>
</dbReference>
<organism evidence="7 8">
    <name type="scientific">Persicobacter diffluens</name>
    <dbReference type="NCBI Taxonomy" id="981"/>
    <lineage>
        <taxon>Bacteria</taxon>
        <taxon>Pseudomonadati</taxon>
        <taxon>Bacteroidota</taxon>
        <taxon>Cytophagia</taxon>
        <taxon>Cytophagales</taxon>
        <taxon>Persicobacteraceae</taxon>
        <taxon>Persicobacter</taxon>
    </lineage>
</organism>
<keyword evidence="5" id="KW-0560">Oxidoreductase</keyword>
<dbReference type="EMBL" id="BQKE01000001">
    <property type="protein sequence ID" value="GJM61817.1"/>
    <property type="molecule type" value="Genomic_DNA"/>
</dbReference>
<dbReference type="AlphaFoldDB" id="A0AAN4W001"/>
<keyword evidence="2" id="KW-0285">Flavoprotein</keyword>
<dbReference type="Pfam" id="PF00175">
    <property type="entry name" value="NAD_binding_1"/>
    <property type="match status" value="1"/>
</dbReference>
<dbReference type="PRINTS" id="PR00371">
    <property type="entry name" value="FPNCR"/>
</dbReference>
<evidence type="ECO:0000256" key="4">
    <source>
        <dbReference type="ARBA" id="ARBA00022857"/>
    </source>
</evidence>
<dbReference type="InterPro" id="IPR017927">
    <property type="entry name" value="FAD-bd_FR_type"/>
</dbReference>
<comment type="caution">
    <text evidence="7">The sequence shown here is derived from an EMBL/GenBank/DDBJ whole genome shotgun (WGS) entry which is preliminary data.</text>
</comment>
<sequence>MTHIIDYPTDQKYQAEVISSQRLTPEGTDEIRELILEVLDDEFTCAINNSFGVLVNSAGMFGNTFHHRLYSVSDLPSKENGKTRITMLVKRCKFLDEFSGEEYNGICSNYLCDRKEGEVITITGPFDLAFNVPKDNSANMILIGMGTGIAPFRAFIKHIYNTRTGWRGKVRLFYGAKTGLEMPYMNEENGDLKNYYDEETFKAFQAISPRPHWADPVALDAAMVEQAEEILEMLSMNNTYVYVAGFEKVRDNLNRAFAEILGSKEAWESRKAELVAGGKWAEVIY</sequence>
<dbReference type="GO" id="GO:0016491">
    <property type="term" value="F:oxidoreductase activity"/>
    <property type="evidence" value="ECO:0007669"/>
    <property type="project" value="UniProtKB-KW"/>
</dbReference>
<keyword evidence="3" id="KW-0274">FAD</keyword>
<proteinExistence type="predicted"/>
<dbReference type="InterPro" id="IPR001709">
    <property type="entry name" value="Flavoprot_Pyr_Nucl_cyt_Rdtase"/>
</dbReference>
<dbReference type="InterPro" id="IPR015701">
    <property type="entry name" value="FNR"/>
</dbReference>
<accession>A0AAN4W001</accession>
<evidence type="ECO:0000256" key="2">
    <source>
        <dbReference type="ARBA" id="ARBA00022630"/>
    </source>
</evidence>
<reference evidence="7 8" key="1">
    <citation type="submission" date="2021-12" db="EMBL/GenBank/DDBJ databases">
        <title>Genome sequencing of bacteria with rrn-lacking chromosome and rrn-plasmid.</title>
        <authorList>
            <person name="Anda M."/>
            <person name="Iwasaki W."/>
        </authorList>
    </citation>
    <scope>NUCLEOTIDE SEQUENCE [LARGE SCALE GENOMIC DNA]</scope>
    <source>
        <strain evidence="7 8">NBRC 15940</strain>
    </source>
</reference>
<evidence type="ECO:0000313" key="7">
    <source>
        <dbReference type="EMBL" id="GJM61817.1"/>
    </source>
</evidence>
<dbReference type="InterPro" id="IPR001433">
    <property type="entry name" value="OxRdtase_FAD/NAD-bd"/>
</dbReference>
<evidence type="ECO:0000256" key="1">
    <source>
        <dbReference type="ARBA" id="ARBA00001974"/>
    </source>
</evidence>
<protein>
    <submittedName>
        <fullName evidence="7">Ferredoxin--NADP(+) reductase</fullName>
    </submittedName>
</protein>
<comment type="cofactor">
    <cofactor evidence="1">
        <name>FAD</name>
        <dbReference type="ChEBI" id="CHEBI:57692"/>
    </cofactor>
</comment>
<name>A0AAN4W001_9BACT</name>
<evidence type="ECO:0000256" key="3">
    <source>
        <dbReference type="ARBA" id="ARBA00022827"/>
    </source>
</evidence>
<evidence type="ECO:0000313" key="8">
    <source>
        <dbReference type="Proteomes" id="UP001310022"/>
    </source>
</evidence>